<feature type="domain" description="Transketolase-like C-terminal" evidence="14">
    <location>
        <begin position="712"/>
        <end position="845"/>
    </location>
</feature>
<dbReference type="PIRSF" id="PIRSF000156">
    <property type="entry name" value="Pyruvate_dh_E1"/>
    <property type="match status" value="1"/>
</dbReference>
<accession>A0A1B8PMR1</accession>
<organism evidence="15 16">
    <name type="scientific">Moraxella nonliquefaciens</name>
    <dbReference type="NCBI Taxonomy" id="478"/>
    <lineage>
        <taxon>Bacteria</taxon>
        <taxon>Pseudomonadati</taxon>
        <taxon>Pseudomonadota</taxon>
        <taxon>Gammaproteobacteria</taxon>
        <taxon>Moraxellales</taxon>
        <taxon>Moraxellaceae</taxon>
        <taxon>Moraxella</taxon>
    </lineage>
</organism>
<dbReference type="GO" id="GO:0046872">
    <property type="term" value="F:metal ion binding"/>
    <property type="evidence" value="ECO:0007669"/>
    <property type="project" value="UniProtKB-KW"/>
</dbReference>
<feature type="domain" description="Transketolase N-terminal" evidence="12">
    <location>
        <begin position="131"/>
        <end position="295"/>
    </location>
</feature>
<dbReference type="CDD" id="cd02017">
    <property type="entry name" value="TPP_E1_EcPDC_like"/>
    <property type="match status" value="1"/>
</dbReference>
<keyword evidence="10" id="KW-0479">Metal-binding</keyword>
<dbReference type="InterPro" id="IPR029061">
    <property type="entry name" value="THDP-binding"/>
</dbReference>
<dbReference type="PANTHER" id="PTHR43825">
    <property type="entry name" value="PYRUVATE DEHYDROGENASE E1 COMPONENT"/>
    <property type="match status" value="1"/>
</dbReference>
<feature type="binding site" evidence="10">
    <location>
        <position position="260"/>
    </location>
    <ligand>
        <name>Mg(2+)</name>
        <dbReference type="ChEBI" id="CHEBI:18420"/>
    </ligand>
</feature>
<dbReference type="NCBIfam" id="TIGR00759">
    <property type="entry name" value="aceE"/>
    <property type="match status" value="1"/>
</dbReference>
<dbReference type="SUPFAM" id="SSF52922">
    <property type="entry name" value="TK C-terminal domain-like"/>
    <property type="match status" value="1"/>
</dbReference>
<dbReference type="Pfam" id="PF17831">
    <property type="entry name" value="PDH_E1_M"/>
    <property type="match status" value="1"/>
</dbReference>
<keyword evidence="6 9" id="KW-0786">Thiamine pyrophosphate</keyword>
<dbReference type="InterPro" id="IPR035807">
    <property type="entry name" value="PDC_E1_N"/>
</dbReference>
<dbReference type="PANTHER" id="PTHR43825:SF3">
    <property type="entry name" value="PYRUVATE DEHYDROGENASE E1 COMPONENT"/>
    <property type="match status" value="1"/>
</dbReference>
<dbReference type="EMBL" id="LZDN01000001">
    <property type="protein sequence ID" value="OBX52338.1"/>
    <property type="molecule type" value="Genomic_DNA"/>
</dbReference>
<evidence type="ECO:0000256" key="9">
    <source>
        <dbReference type="PIRNR" id="PIRNR000156"/>
    </source>
</evidence>
<evidence type="ECO:0000256" key="7">
    <source>
        <dbReference type="ARBA" id="ARBA00023317"/>
    </source>
</evidence>
<evidence type="ECO:0000256" key="2">
    <source>
        <dbReference type="ARBA" id="ARBA00003157"/>
    </source>
</evidence>
<dbReference type="AlphaFoldDB" id="A0A1B8PMR1"/>
<evidence type="ECO:0000259" key="13">
    <source>
        <dbReference type="Pfam" id="PF17831"/>
    </source>
</evidence>
<dbReference type="InterPro" id="IPR041621">
    <property type="entry name" value="PDH_E1_M"/>
</dbReference>
<evidence type="ECO:0000256" key="8">
    <source>
        <dbReference type="ARBA" id="ARBA00051231"/>
    </source>
</evidence>
<comment type="function">
    <text evidence="2 9">Component of the pyruvate dehydrogenase (PDH) complex, that catalyzes the overall conversion of pyruvate to acetyl-CoA and CO(2).</text>
</comment>
<dbReference type="Gene3D" id="3.40.50.970">
    <property type="match status" value="2"/>
</dbReference>
<evidence type="ECO:0000259" key="12">
    <source>
        <dbReference type="Pfam" id="PF00456"/>
    </source>
</evidence>
<dbReference type="EC" id="1.2.4.1" evidence="3 9"/>
<comment type="caution">
    <text evidence="15">The sequence shown here is derived from an EMBL/GenBank/DDBJ whole genome shotgun (WGS) entry which is preliminary data.</text>
</comment>
<feature type="binding site" evidence="10">
    <location>
        <position position="228"/>
    </location>
    <ligand>
        <name>Mg(2+)</name>
        <dbReference type="ChEBI" id="CHEBI:18420"/>
    </ligand>
</feature>
<name>A0A1B8PMR1_MORNO</name>
<dbReference type="InterPro" id="IPR055152">
    <property type="entry name" value="Transketolase-like_C_2"/>
</dbReference>
<feature type="compositionally biased region" description="Basic and acidic residues" evidence="11">
    <location>
        <begin position="904"/>
        <end position="915"/>
    </location>
</feature>
<reference evidence="15 16" key="1">
    <citation type="submission" date="2016-06" db="EMBL/GenBank/DDBJ databases">
        <title>Draft genome of Moraxella nonliquefaciens CCUG 60284.</title>
        <authorList>
            <person name="Salva-Serra F."/>
            <person name="Engstrom-Jakobsson H."/>
            <person name="Thorell K."/>
            <person name="Gonzales-Siles L."/>
            <person name="Karlsson R."/>
            <person name="Boulund F."/>
            <person name="Engstrand L."/>
            <person name="Kristiansson E."/>
            <person name="Moore E."/>
        </authorList>
    </citation>
    <scope>NUCLEOTIDE SEQUENCE [LARGE SCALE GENOMIC DNA]</scope>
    <source>
        <strain evidence="15 16">CCUG 60284</strain>
    </source>
</reference>
<dbReference type="InterPro" id="IPR005474">
    <property type="entry name" value="Transketolase_N"/>
</dbReference>
<keyword evidence="10" id="KW-0460">Magnesium</keyword>
<dbReference type="Pfam" id="PF22613">
    <property type="entry name" value="Transketolase_C_1"/>
    <property type="match status" value="1"/>
</dbReference>
<evidence type="ECO:0000256" key="10">
    <source>
        <dbReference type="PIRSR" id="PIRSR000156-1"/>
    </source>
</evidence>
<dbReference type="SUPFAM" id="SSF52518">
    <property type="entry name" value="Thiamin diphosphate-binding fold (THDP-binding)"/>
    <property type="match status" value="2"/>
</dbReference>
<dbReference type="RefSeq" id="WP_066890998.1">
    <property type="nucleotide sequence ID" value="NZ_LZDN01000001.1"/>
</dbReference>
<dbReference type="GO" id="GO:0004739">
    <property type="term" value="F:pyruvate dehydrogenase (acetyl-transferring) activity"/>
    <property type="evidence" value="ECO:0007669"/>
    <property type="project" value="UniProtKB-EC"/>
</dbReference>
<evidence type="ECO:0000256" key="6">
    <source>
        <dbReference type="ARBA" id="ARBA00023052"/>
    </source>
</evidence>
<evidence type="ECO:0000259" key="14">
    <source>
        <dbReference type="Pfam" id="PF22613"/>
    </source>
</evidence>
<dbReference type="FunFam" id="3.40.50.970:FF:000011">
    <property type="entry name" value="Pyruvate dehydrogenase E1 component"/>
    <property type="match status" value="1"/>
</dbReference>
<dbReference type="OrthoDB" id="9759664at2"/>
<evidence type="ECO:0000256" key="4">
    <source>
        <dbReference type="ARBA" id="ARBA00017172"/>
    </source>
</evidence>
<dbReference type="Proteomes" id="UP000092671">
    <property type="component" value="Unassembled WGS sequence"/>
</dbReference>
<comment type="cofactor">
    <cofactor evidence="1 9">
        <name>thiamine diphosphate</name>
        <dbReference type="ChEBI" id="CHEBI:58937"/>
    </cofactor>
</comment>
<dbReference type="InterPro" id="IPR051157">
    <property type="entry name" value="PDH/Transketolase"/>
</dbReference>
<dbReference type="InterPro" id="IPR004660">
    <property type="entry name" value="PDH_E1"/>
</dbReference>
<protein>
    <recommendedName>
        <fullName evidence="4 9">Pyruvate dehydrogenase E1 component</fullName>
        <ecNumber evidence="3 9">1.2.4.1</ecNumber>
    </recommendedName>
</protein>
<dbReference type="Pfam" id="PF00456">
    <property type="entry name" value="Transketolase_N"/>
    <property type="match status" value="1"/>
</dbReference>
<evidence type="ECO:0000256" key="11">
    <source>
        <dbReference type="SAM" id="MobiDB-lite"/>
    </source>
</evidence>
<evidence type="ECO:0000256" key="3">
    <source>
        <dbReference type="ARBA" id="ARBA00012281"/>
    </source>
</evidence>
<proteinExistence type="predicted"/>
<comment type="catalytic activity">
    <reaction evidence="8 9">
        <text>N(6)-[(R)-lipoyl]-L-lysyl-[protein] + pyruvate + H(+) = N(6)-[(R)-S(8)-acetyldihydrolipoyl]-L-lysyl-[protein] + CO2</text>
        <dbReference type="Rhea" id="RHEA:19189"/>
        <dbReference type="Rhea" id="RHEA-COMP:10474"/>
        <dbReference type="Rhea" id="RHEA-COMP:10478"/>
        <dbReference type="ChEBI" id="CHEBI:15361"/>
        <dbReference type="ChEBI" id="CHEBI:15378"/>
        <dbReference type="ChEBI" id="CHEBI:16526"/>
        <dbReference type="ChEBI" id="CHEBI:83099"/>
        <dbReference type="ChEBI" id="CHEBI:83111"/>
        <dbReference type="EC" id="1.2.4.1"/>
    </reaction>
</comment>
<dbReference type="Gene3D" id="3.40.50.920">
    <property type="match status" value="1"/>
</dbReference>
<dbReference type="InterPro" id="IPR009014">
    <property type="entry name" value="Transketo_C/PFOR_II"/>
</dbReference>
<evidence type="ECO:0000313" key="16">
    <source>
        <dbReference type="Proteomes" id="UP000092671"/>
    </source>
</evidence>
<gene>
    <name evidence="15" type="ORF">A9Z60_01295</name>
</gene>
<keyword evidence="5 9" id="KW-0560">Oxidoreductase</keyword>
<keyword evidence="7 9" id="KW-0670">Pyruvate</keyword>
<feature type="region of interest" description="Disordered" evidence="11">
    <location>
        <begin position="882"/>
        <end position="943"/>
    </location>
</feature>
<evidence type="ECO:0000256" key="1">
    <source>
        <dbReference type="ARBA" id="ARBA00001964"/>
    </source>
</evidence>
<evidence type="ECO:0000256" key="5">
    <source>
        <dbReference type="ARBA" id="ARBA00023002"/>
    </source>
</evidence>
<feature type="binding site" evidence="10">
    <location>
        <position position="258"/>
    </location>
    <ligand>
        <name>Mg(2+)</name>
        <dbReference type="ChEBI" id="CHEBI:18420"/>
    </ligand>
</feature>
<evidence type="ECO:0000313" key="15">
    <source>
        <dbReference type="EMBL" id="OBX52338.1"/>
    </source>
</evidence>
<comment type="cofactor">
    <cofactor evidence="10">
        <name>Mg(2+)</name>
        <dbReference type="ChEBI" id="CHEBI:18420"/>
    </cofactor>
</comment>
<feature type="domain" description="Pyruvate dehydrogenase E1 component middle" evidence="13">
    <location>
        <begin position="477"/>
        <end position="696"/>
    </location>
</feature>
<sequence length="943" mass="106091">MTTYYNDSDHVETQEWLDAFESVIKNANKERAQFLLKALYNKAVQEGLPFNRLETAYINTISAEDEPTYPGDLHLERKIRSIMRYNALAMVMRANLNDDDLGGHLATFASSATLYETGFNHFWRAPSENHGGDMIYYQGHGAPGMYARSFMEGRLSEEQLKNFRREVDGKGLSSYPHPYLMPDYWQFPTVSMGLGPLMSIYQARAQKYLTNRRLIKDEDRKVWAFLGDGETDEPESLGAISMAGREKLDNLIWVINCNLQRLDGPVRGNGKIIQELESVFRGAGWRVIKVIWGDHWDSLLAKDTSGALKQRMEEVVDGEYQLYTARDGAFVRKEFFGKYPELADMASALSDDEIMRLNRGGHDPKKVYAAYAEAMKTKGQPTVILVKTVKGYGLSKQIQAVNKAHQLKKLDENGLKYFRDRFDLPISDEALQNLPFYRPSEDSPEYKYLMGRRESLGGHLPARRSGHIPLTIPELSVFDGVLQGSKGKEQSTTMVFVRLLSALLKDKGLNKYVVPIVPDEARTFGLEGMFRQLGIYSSVGQNYVAEDAEALMGYKEAKDGHMLEEGINEAGAMSSWISLATSYSTNALPMIPMYIYYSMFGFQRIGDLAWAAGDMQAQGFLFGATAGRTTLNGEGLQHQDGHSHILFGTVPNCVSYDPCFGYELAVIMHDGLQRMYGNGERVYYYITLMNENYEHPAIGDDRQAIEESIKRGMYLLEDNGSTQVQLLGSGVILREVQKAARILAEEFNIKANVWSVTSFNELTRDGMACDDYNRLHPTDEPKLPWVTKQLAPHKGIVVAATDYVRNFPEQVRGWLPDSRPYTTLGTDGFGRSDTRANLRSFFNVDAAHIVVATLKKLADEGEIDVRLVKDAISSFDIDVDQAPAWQPQPHHDYYPDAPAPARPTPKEVPELKDEPDSAINTEGRSEDKADAELLNDSNITEPK</sequence>